<dbReference type="AlphaFoldDB" id="A0A0B7ABR8"/>
<dbReference type="InterPro" id="IPR051730">
    <property type="entry name" value="NASP-like"/>
</dbReference>
<dbReference type="InterPro" id="IPR019544">
    <property type="entry name" value="Tetratricopeptide_SHNi-TPR_dom"/>
</dbReference>
<dbReference type="GO" id="GO:0042393">
    <property type="term" value="F:histone binding"/>
    <property type="evidence" value="ECO:0007669"/>
    <property type="project" value="TreeGrafter"/>
</dbReference>
<dbReference type="InterPro" id="IPR019734">
    <property type="entry name" value="TPR_rpt"/>
</dbReference>
<dbReference type="PANTHER" id="PTHR15081:SF1">
    <property type="entry name" value="NUCLEAR AUTOANTIGENIC SPERM PROTEIN"/>
    <property type="match status" value="1"/>
</dbReference>
<dbReference type="PANTHER" id="PTHR15081">
    <property type="entry name" value="NUCLEAR AUTOANTIGENIC SPERM PROTEIN NASP -RELATED"/>
    <property type="match status" value="1"/>
</dbReference>
<comment type="similarity">
    <text evidence="2">Belongs to the NASP family.</text>
</comment>
<name>A0A0B7ABR8_9EUPU</name>
<dbReference type="Gene3D" id="1.25.40.10">
    <property type="entry name" value="Tetratricopeptide repeat domain"/>
    <property type="match status" value="1"/>
</dbReference>
<gene>
    <name evidence="10" type="primary">ORF104471</name>
</gene>
<dbReference type="SMART" id="SM00028">
    <property type="entry name" value="TPR"/>
    <property type="match status" value="2"/>
</dbReference>
<evidence type="ECO:0000256" key="6">
    <source>
        <dbReference type="PROSITE-ProRule" id="PRU00339"/>
    </source>
</evidence>
<accession>A0A0B7ABR8</accession>
<sequence>DDEEDEDVNADGDIQEVEKNGDEKEEDIPNFQLAWEYLDLAKVIYLKSDTSDDQLKAALCHIKLGELSMETEQHATAVEDLENAFKIQQKFLPSNDRQIAETHYQLGLAFGFSGEYEKSVQSYTEAIKVIESKIESLRELVKEKGVNGEDKENVEVDQWKKYEDEIQELQVLIPEIKIKIEDTNQEVKDMEQLKHKAKEALVLSALSKENGSAATETAVTDNSEDLGDNTEQKASDIAHLVRKKRKPDSDLLDTDIPLDIKKLRPDGDYDASLKQETEVNGTQLNTNVGGR</sequence>
<dbReference type="GO" id="GO:0006335">
    <property type="term" value="P:DNA replication-dependent chromatin assembly"/>
    <property type="evidence" value="ECO:0007669"/>
    <property type="project" value="TreeGrafter"/>
</dbReference>
<proteinExistence type="inferred from homology"/>
<keyword evidence="4 6" id="KW-0802">TPR repeat</keyword>
<evidence type="ECO:0000256" key="2">
    <source>
        <dbReference type="ARBA" id="ARBA00008402"/>
    </source>
</evidence>
<feature type="repeat" description="TPR" evidence="6">
    <location>
        <begin position="100"/>
        <end position="133"/>
    </location>
</feature>
<dbReference type="InterPro" id="IPR011990">
    <property type="entry name" value="TPR-like_helical_dom_sf"/>
</dbReference>
<feature type="region of interest" description="Disordered" evidence="8">
    <location>
        <begin position="211"/>
        <end position="291"/>
    </location>
</feature>
<dbReference type="GO" id="GO:0005654">
    <property type="term" value="C:nucleoplasm"/>
    <property type="evidence" value="ECO:0007669"/>
    <property type="project" value="TreeGrafter"/>
</dbReference>
<evidence type="ECO:0000256" key="7">
    <source>
        <dbReference type="SAM" id="Coils"/>
    </source>
</evidence>
<evidence type="ECO:0000256" key="3">
    <source>
        <dbReference type="ARBA" id="ARBA00022737"/>
    </source>
</evidence>
<dbReference type="SUPFAM" id="SSF48452">
    <property type="entry name" value="TPR-like"/>
    <property type="match status" value="1"/>
</dbReference>
<feature type="domain" description="Tetratricopeptide SHNi-TPR" evidence="9">
    <location>
        <begin position="60"/>
        <end position="93"/>
    </location>
</feature>
<feature type="compositionally biased region" description="Polar residues" evidence="8">
    <location>
        <begin position="211"/>
        <end position="221"/>
    </location>
</feature>
<feature type="compositionally biased region" description="Polar residues" evidence="8">
    <location>
        <begin position="278"/>
        <end position="291"/>
    </location>
</feature>
<evidence type="ECO:0000256" key="8">
    <source>
        <dbReference type="SAM" id="MobiDB-lite"/>
    </source>
</evidence>
<dbReference type="GO" id="GO:0034080">
    <property type="term" value="P:CENP-A containing chromatin assembly"/>
    <property type="evidence" value="ECO:0007669"/>
    <property type="project" value="TreeGrafter"/>
</dbReference>
<evidence type="ECO:0000256" key="5">
    <source>
        <dbReference type="ARBA" id="ARBA00023242"/>
    </source>
</evidence>
<comment type="subcellular location">
    <subcellularLocation>
        <location evidence="1">Nucleus</location>
    </subcellularLocation>
</comment>
<reference evidence="10" key="1">
    <citation type="submission" date="2014-12" db="EMBL/GenBank/DDBJ databases">
        <title>Insight into the proteome of Arion vulgaris.</title>
        <authorList>
            <person name="Aradska J."/>
            <person name="Bulat T."/>
            <person name="Smidak R."/>
            <person name="Sarate P."/>
            <person name="Gangsoo J."/>
            <person name="Sialana F."/>
            <person name="Bilban M."/>
            <person name="Lubec G."/>
        </authorList>
    </citation>
    <scope>NUCLEOTIDE SEQUENCE</scope>
    <source>
        <tissue evidence="10">Skin</tissue>
    </source>
</reference>
<dbReference type="Pfam" id="PF10516">
    <property type="entry name" value="SHNi-TPR"/>
    <property type="match status" value="1"/>
</dbReference>
<protein>
    <recommendedName>
        <fullName evidence="9">Tetratricopeptide SHNi-TPR domain-containing protein</fullName>
    </recommendedName>
</protein>
<evidence type="ECO:0000256" key="4">
    <source>
        <dbReference type="ARBA" id="ARBA00022803"/>
    </source>
</evidence>
<dbReference type="Pfam" id="PF13181">
    <property type="entry name" value="TPR_8"/>
    <property type="match status" value="1"/>
</dbReference>
<evidence type="ECO:0000313" key="10">
    <source>
        <dbReference type="EMBL" id="CEK77410.1"/>
    </source>
</evidence>
<keyword evidence="3" id="KW-0677">Repeat</keyword>
<feature type="compositionally biased region" description="Basic and acidic residues" evidence="8">
    <location>
        <begin position="258"/>
        <end position="277"/>
    </location>
</feature>
<dbReference type="EMBL" id="HACG01030545">
    <property type="protein sequence ID" value="CEK77410.1"/>
    <property type="molecule type" value="Transcribed_RNA"/>
</dbReference>
<dbReference type="PROSITE" id="PS50005">
    <property type="entry name" value="TPR"/>
    <property type="match status" value="1"/>
</dbReference>
<keyword evidence="5" id="KW-0539">Nucleus</keyword>
<keyword evidence="7" id="KW-0175">Coiled coil</keyword>
<feature type="coiled-coil region" evidence="7">
    <location>
        <begin position="166"/>
        <end position="200"/>
    </location>
</feature>
<evidence type="ECO:0000256" key="1">
    <source>
        <dbReference type="ARBA" id="ARBA00004123"/>
    </source>
</evidence>
<feature type="compositionally biased region" description="Acidic residues" evidence="8">
    <location>
        <begin position="1"/>
        <end position="15"/>
    </location>
</feature>
<feature type="region of interest" description="Disordered" evidence="8">
    <location>
        <begin position="1"/>
        <end position="26"/>
    </location>
</feature>
<evidence type="ECO:0000259" key="9">
    <source>
        <dbReference type="Pfam" id="PF10516"/>
    </source>
</evidence>
<feature type="non-terminal residue" evidence="10">
    <location>
        <position position="1"/>
    </location>
</feature>
<organism evidence="10">
    <name type="scientific">Arion vulgaris</name>
    <dbReference type="NCBI Taxonomy" id="1028688"/>
    <lineage>
        <taxon>Eukaryota</taxon>
        <taxon>Metazoa</taxon>
        <taxon>Spiralia</taxon>
        <taxon>Lophotrochozoa</taxon>
        <taxon>Mollusca</taxon>
        <taxon>Gastropoda</taxon>
        <taxon>Heterobranchia</taxon>
        <taxon>Euthyneura</taxon>
        <taxon>Panpulmonata</taxon>
        <taxon>Eupulmonata</taxon>
        <taxon>Stylommatophora</taxon>
        <taxon>Helicina</taxon>
        <taxon>Arionoidea</taxon>
        <taxon>Arionidae</taxon>
        <taxon>Arion</taxon>
    </lineage>
</organism>